<feature type="compositionally biased region" description="Low complexity" evidence="2">
    <location>
        <begin position="228"/>
        <end position="242"/>
    </location>
</feature>
<dbReference type="SUPFAM" id="SSF89895">
    <property type="entry name" value="FYSH domain"/>
    <property type="match status" value="1"/>
</dbReference>
<dbReference type="Pfam" id="PF09377">
    <property type="entry name" value="SBDS_domain_II"/>
    <property type="match status" value="1"/>
</dbReference>
<name>A0A2V3J428_9FLOR</name>
<evidence type="ECO:0000313" key="6">
    <source>
        <dbReference type="Proteomes" id="UP000247409"/>
    </source>
</evidence>
<protein>
    <submittedName>
        <fullName evidence="5">Ribosome maturation protein SDO1-like</fullName>
    </submittedName>
</protein>
<evidence type="ECO:0000259" key="4">
    <source>
        <dbReference type="Pfam" id="PF09377"/>
    </source>
</evidence>
<dbReference type="InterPro" id="IPR039100">
    <property type="entry name" value="Sdo1/SBDS-like"/>
</dbReference>
<dbReference type="Gene3D" id="3.30.1250.10">
    <property type="entry name" value="Ribosome maturation protein SBDS, N-terminal domain"/>
    <property type="match status" value="1"/>
</dbReference>
<keyword evidence="6" id="KW-1185">Reference proteome</keyword>
<dbReference type="SUPFAM" id="SSF109728">
    <property type="entry name" value="Hypothetical protein AF0491, middle domain"/>
    <property type="match status" value="1"/>
</dbReference>
<dbReference type="InterPro" id="IPR036786">
    <property type="entry name" value="Ribosome_mat_SBDS_N_sf"/>
</dbReference>
<organism evidence="5 6">
    <name type="scientific">Gracilariopsis chorda</name>
    <dbReference type="NCBI Taxonomy" id="448386"/>
    <lineage>
        <taxon>Eukaryota</taxon>
        <taxon>Rhodophyta</taxon>
        <taxon>Florideophyceae</taxon>
        <taxon>Rhodymeniophycidae</taxon>
        <taxon>Gracilariales</taxon>
        <taxon>Gracilariaceae</taxon>
        <taxon>Gracilariopsis</taxon>
    </lineage>
</organism>
<comment type="similarity">
    <text evidence="1">Belongs to the SDO1/SBDS family.</text>
</comment>
<comment type="caution">
    <text evidence="5">The sequence shown here is derived from an EMBL/GenBank/DDBJ whole genome shotgun (WGS) entry which is preliminary data.</text>
</comment>
<evidence type="ECO:0000256" key="1">
    <source>
        <dbReference type="ARBA" id="ARBA00007433"/>
    </source>
</evidence>
<reference evidence="5 6" key="1">
    <citation type="journal article" date="2018" name="Mol. Biol. Evol.">
        <title>Analysis of the draft genome of the red seaweed Gracilariopsis chorda provides insights into genome size evolution in Rhodophyta.</title>
        <authorList>
            <person name="Lee J."/>
            <person name="Yang E.C."/>
            <person name="Graf L."/>
            <person name="Yang J.H."/>
            <person name="Qiu H."/>
            <person name="Zel Zion U."/>
            <person name="Chan C.X."/>
            <person name="Stephens T.G."/>
            <person name="Weber A.P.M."/>
            <person name="Boo G.H."/>
            <person name="Boo S.M."/>
            <person name="Kim K.M."/>
            <person name="Shin Y."/>
            <person name="Jung M."/>
            <person name="Lee S.J."/>
            <person name="Yim H.S."/>
            <person name="Lee J.H."/>
            <person name="Bhattacharya D."/>
            <person name="Yoon H.S."/>
        </authorList>
    </citation>
    <scope>NUCLEOTIDE SEQUENCE [LARGE SCALE GENOMIC DNA]</scope>
    <source>
        <strain evidence="5 6">SKKU-2015</strain>
        <tissue evidence="5">Whole body</tissue>
    </source>
</reference>
<dbReference type="PANTHER" id="PTHR10927:SF4">
    <property type="entry name" value="RIBOSOME MATURATION PROTEIN SDO1 HOMOLOG"/>
    <property type="match status" value="1"/>
</dbReference>
<dbReference type="Gene3D" id="1.10.10.900">
    <property type="entry name" value="SBDS protein C-terminal domain, subdomain 1"/>
    <property type="match status" value="1"/>
</dbReference>
<dbReference type="InterPro" id="IPR018978">
    <property type="entry name" value="SDO1/SBDS_central"/>
</dbReference>
<dbReference type="STRING" id="448386.A0A2V3J428"/>
<dbReference type="AlphaFoldDB" id="A0A2V3J428"/>
<evidence type="ECO:0000259" key="3">
    <source>
        <dbReference type="Pfam" id="PF01172"/>
    </source>
</evidence>
<dbReference type="GO" id="GO:0042256">
    <property type="term" value="P:cytosolic ribosome assembly"/>
    <property type="evidence" value="ECO:0007669"/>
    <property type="project" value="InterPro"/>
</dbReference>
<dbReference type="EMBL" id="NBIV01000009">
    <property type="protein sequence ID" value="PXF49063.1"/>
    <property type="molecule type" value="Genomic_DNA"/>
</dbReference>
<proteinExistence type="inferred from homology"/>
<dbReference type="InterPro" id="IPR037188">
    <property type="entry name" value="Sdo1/SBDS_central_sf"/>
</dbReference>
<gene>
    <name evidence="5" type="ORF">BWQ96_01201</name>
</gene>
<dbReference type="PANTHER" id="PTHR10927">
    <property type="entry name" value="RIBOSOME MATURATION PROTEIN SBDS"/>
    <property type="match status" value="1"/>
</dbReference>
<dbReference type="NCBIfam" id="TIGR00291">
    <property type="entry name" value="RNA_SBDS"/>
    <property type="match status" value="1"/>
</dbReference>
<sequence>MPDMLVRLKKGKKTYEVLVVEGMVAKYRDGTVKRIEDVVVTPIVFTNSTKGSKASSEQLSDSFQTSDVMEVIKLILQKGEAQESAGERKSKMDAKRQEIISVIQKNYIAPDGRPLPVVRIENALEQIRPRIDVDVDAERQVTAMYSKLSAVMPMKKNSGGMEGTVIVSTALAGQVSGIIRKHATVLRESYSDKAKYDVDIHSYDLLMKDLARVTKGDFEFSLATNAAAASVPSAAAPSSSSARKGKGKKKKK</sequence>
<feature type="domain" description="Ribosome maturation protein SDO1/SBDS N-terminal" evidence="3">
    <location>
        <begin position="5"/>
        <end position="89"/>
    </location>
</feature>
<dbReference type="InterPro" id="IPR019783">
    <property type="entry name" value="SDO1/SBDS_N"/>
</dbReference>
<feature type="region of interest" description="Disordered" evidence="2">
    <location>
        <begin position="228"/>
        <end position="252"/>
    </location>
</feature>
<accession>A0A2V3J428</accession>
<evidence type="ECO:0000256" key="2">
    <source>
        <dbReference type="SAM" id="MobiDB-lite"/>
    </source>
</evidence>
<dbReference type="Proteomes" id="UP000247409">
    <property type="component" value="Unassembled WGS sequence"/>
</dbReference>
<evidence type="ECO:0000313" key="5">
    <source>
        <dbReference type="EMBL" id="PXF49063.1"/>
    </source>
</evidence>
<dbReference type="InterPro" id="IPR002140">
    <property type="entry name" value="Sdo1/SBDS"/>
</dbReference>
<feature type="domain" description="Ribosome maturation protein SDO1/SBDS central" evidence="4">
    <location>
        <begin position="98"/>
        <end position="155"/>
    </location>
</feature>
<feature type="compositionally biased region" description="Basic residues" evidence="2">
    <location>
        <begin position="243"/>
        <end position="252"/>
    </location>
</feature>
<dbReference type="OrthoDB" id="10253092at2759"/>
<dbReference type="Pfam" id="PF01172">
    <property type="entry name" value="SBDS_N"/>
    <property type="match status" value="1"/>
</dbReference>